<comment type="caution">
    <text evidence="2">The sequence shown here is derived from an EMBL/GenBank/DDBJ whole genome shotgun (WGS) entry which is preliminary data.</text>
</comment>
<organism evidence="2 3">
    <name type="scientific">Photorhabdus bodei</name>
    <dbReference type="NCBI Taxonomy" id="2029681"/>
    <lineage>
        <taxon>Bacteria</taxon>
        <taxon>Pseudomonadati</taxon>
        <taxon>Pseudomonadota</taxon>
        <taxon>Gammaproteobacteria</taxon>
        <taxon>Enterobacterales</taxon>
        <taxon>Morganellaceae</taxon>
        <taxon>Photorhabdus</taxon>
    </lineage>
</organism>
<reference evidence="2" key="1">
    <citation type="submission" date="2023-01" db="EMBL/GenBank/DDBJ databases">
        <title>Genome sequencing of Photorhabdus bodei 09-20.</title>
        <authorList>
            <person name="Kalindamar S."/>
            <person name="Kumru S."/>
        </authorList>
    </citation>
    <scope>NUCLEOTIDE SEQUENCE</scope>
    <source>
        <strain evidence="2">09-20</strain>
    </source>
</reference>
<dbReference type="Proteomes" id="UP001212996">
    <property type="component" value="Unassembled WGS sequence"/>
</dbReference>
<evidence type="ECO:0000313" key="3">
    <source>
        <dbReference type="Proteomes" id="UP001212996"/>
    </source>
</evidence>
<proteinExistence type="predicted"/>
<sequence length="127" mass="13948">MLPNIFIIGDYPQEVNTSTYFIVFLCPSGHERRLHRSQREHRPTIAGIAPPEENTRPSFRPAKPSRLTGRTTVDLPLRGDAVSAESYEGTPSRDSVAGRCTASVSVSELRGQRLGREIRCDGGSSPP</sequence>
<accession>A0AAW6BSM7</accession>
<name>A0AAW6BSM7_9GAMM</name>
<protein>
    <submittedName>
        <fullName evidence="2">Uncharacterized protein</fullName>
    </submittedName>
</protein>
<evidence type="ECO:0000313" key="2">
    <source>
        <dbReference type="EMBL" id="MDB6375004.1"/>
    </source>
</evidence>
<feature type="region of interest" description="Disordered" evidence="1">
    <location>
        <begin position="34"/>
        <end position="102"/>
    </location>
</feature>
<gene>
    <name evidence="2" type="ORF">PH362_24735</name>
</gene>
<dbReference type="EMBL" id="JAQMFO010000071">
    <property type="protein sequence ID" value="MDB6375004.1"/>
    <property type="molecule type" value="Genomic_DNA"/>
</dbReference>
<dbReference type="AlphaFoldDB" id="A0AAW6BSM7"/>
<evidence type="ECO:0000256" key="1">
    <source>
        <dbReference type="SAM" id="MobiDB-lite"/>
    </source>
</evidence>
<dbReference type="RefSeq" id="WP_271867998.1">
    <property type="nucleotide sequence ID" value="NZ_JAQMFO010000071.1"/>
</dbReference>